<evidence type="ECO:0000256" key="2">
    <source>
        <dbReference type="ARBA" id="ARBA00022598"/>
    </source>
</evidence>
<evidence type="ECO:0000259" key="7">
    <source>
        <dbReference type="PROSITE" id="PS50862"/>
    </source>
</evidence>
<sequence length="408" mass="47540">LRNSWWTFFVHKQPNIVSLDGAIISHPRVWEASGHVESFSDVMVEDTMTHKRYRADHLLEEAGVHADGMTPEEIDAQIQEHDLKSPDGNILSKARTFKLLVEVSVGTLENEKEIAYLRGETCQPMFYNFKLVKDTMRLKLPFGIAQIGKAFRNEIKVGPFIFRTREFEQMELEMFCKPEDVDEWFGKLKDMSRAWLSTLKVTDDKLRFRDQDFKERAHYNKVATDLEYEFPFGWKEFQGIHNRGDWDLRRHQEYSGEDFTYTDPVTGETCLPHVAEYSIGLNRLMLVLVCDAYHQDDQRTWLALSPSIAPYKAAVFPLLRNKPELVEKAQQIYNALVSEGMHVDWDDRGNIGKRYLAQDEIGTPFCLTVDFQTLEDSTLTIRDRDTTEQTRIAESEISSYIKDRIKIF</sequence>
<dbReference type="InterPro" id="IPR004154">
    <property type="entry name" value="Anticodon-bd"/>
</dbReference>
<dbReference type="Pfam" id="PF00587">
    <property type="entry name" value="tRNA-synt_2b"/>
    <property type="match status" value="1"/>
</dbReference>
<dbReference type="Pfam" id="PF03129">
    <property type="entry name" value="HGTP_anticodon"/>
    <property type="match status" value="1"/>
</dbReference>
<dbReference type="AlphaFoldDB" id="A0A1F7HKG1"/>
<evidence type="ECO:0000256" key="5">
    <source>
        <dbReference type="ARBA" id="ARBA00022917"/>
    </source>
</evidence>
<gene>
    <name evidence="8" type="ORF">A3D08_00515</name>
</gene>
<organism evidence="8 9">
    <name type="scientific">Candidatus Roizmanbacteria bacterium RIFCSPHIGHO2_02_FULL_43_11</name>
    <dbReference type="NCBI Taxonomy" id="1802043"/>
    <lineage>
        <taxon>Bacteria</taxon>
        <taxon>Candidatus Roizmaniibacteriota</taxon>
    </lineage>
</organism>
<evidence type="ECO:0000313" key="8">
    <source>
        <dbReference type="EMBL" id="OGK31698.1"/>
    </source>
</evidence>
<dbReference type="InterPro" id="IPR045864">
    <property type="entry name" value="aa-tRNA-synth_II/BPL/LPL"/>
</dbReference>
<dbReference type="GO" id="GO:0015966">
    <property type="term" value="P:diadenosine tetraphosphate biosynthetic process"/>
    <property type="evidence" value="ECO:0007669"/>
    <property type="project" value="UniProtKB-ARBA"/>
</dbReference>
<evidence type="ECO:0000256" key="6">
    <source>
        <dbReference type="ARBA" id="ARBA00023146"/>
    </source>
</evidence>
<dbReference type="GO" id="GO:1990742">
    <property type="term" value="C:microvesicle"/>
    <property type="evidence" value="ECO:0007669"/>
    <property type="project" value="UniProtKB-ARBA"/>
</dbReference>
<reference evidence="8 9" key="1">
    <citation type="journal article" date="2016" name="Nat. Commun.">
        <title>Thousands of microbial genomes shed light on interconnected biogeochemical processes in an aquifer system.</title>
        <authorList>
            <person name="Anantharaman K."/>
            <person name="Brown C.T."/>
            <person name="Hug L.A."/>
            <person name="Sharon I."/>
            <person name="Castelle C.J."/>
            <person name="Probst A.J."/>
            <person name="Thomas B.C."/>
            <person name="Singh A."/>
            <person name="Wilkins M.J."/>
            <person name="Karaoz U."/>
            <person name="Brodie E.L."/>
            <person name="Williams K.H."/>
            <person name="Hubbard S.S."/>
            <person name="Banfield J.F."/>
        </authorList>
    </citation>
    <scope>NUCLEOTIDE SEQUENCE [LARGE SCALE GENOMIC DNA]</scope>
</reference>
<dbReference type="PRINTS" id="PR01043">
    <property type="entry name" value="TRNASYNTHGLY"/>
</dbReference>
<keyword evidence="5" id="KW-0648">Protein biosynthesis</keyword>
<dbReference type="CDD" id="cd00858">
    <property type="entry name" value="GlyRS_anticodon"/>
    <property type="match status" value="1"/>
</dbReference>
<evidence type="ECO:0000256" key="4">
    <source>
        <dbReference type="ARBA" id="ARBA00022840"/>
    </source>
</evidence>
<keyword evidence="3" id="KW-0547">Nucleotide-binding</keyword>
<comment type="caution">
    <text evidence="8">The sequence shown here is derived from an EMBL/GenBank/DDBJ whole genome shotgun (WGS) entry which is preliminary data.</text>
</comment>
<dbReference type="Gene3D" id="3.40.50.800">
    <property type="entry name" value="Anticodon-binding domain"/>
    <property type="match status" value="1"/>
</dbReference>
<keyword evidence="6" id="KW-0030">Aminoacyl-tRNA synthetase</keyword>
<dbReference type="GO" id="GO:0004081">
    <property type="term" value="F:bis(5'-nucleosyl)-tetraphosphatase (asymmetrical) activity"/>
    <property type="evidence" value="ECO:0007669"/>
    <property type="project" value="UniProtKB-ARBA"/>
</dbReference>
<dbReference type="SUPFAM" id="SSF55681">
    <property type="entry name" value="Class II aaRS and biotin synthetases"/>
    <property type="match status" value="1"/>
</dbReference>
<dbReference type="GO" id="GO:0006426">
    <property type="term" value="P:glycyl-tRNA aminoacylation"/>
    <property type="evidence" value="ECO:0007669"/>
    <property type="project" value="TreeGrafter"/>
</dbReference>
<dbReference type="InterPro" id="IPR006195">
    <property type="entry name" value="aa-tRNA-synth_II"/>
</dbReference>
<keyword evidence="4" id="KW-0067">ATP-binding</keyword>
<evidence type="ECO:0000256" key="1">
    <source>
        <dbReference type="ARBA" id="ARBA00022490"/>
    </source>
</evidence>
<keyword evidence="1" id="KW-0963">Cytoplasm</keyword>
<dbReference type="Gene3D" id="3.30.40.230">
    <property type="match status" value="1"/>
</dbReference>
<dbReference type="GO" id="GO:0070062">
    <property type="term" value="C:extracellular exosome"/>
    <property type="evidence" value="ECO:0007669"/>
    <property type="project" value="UniProtKB-ARBA"/>
</dbReference>
<accession>A0A1F7HKG1</accession>
<feature type="domain" description="Aminoacyl-transfer RNA synthetases class-II family profile" evidence="7">
    <location>
        <begin position="1"/>
        <end position="306"/>
    </location>
</feature>
<protein>
    <submittedName>
        <fullName evidence="8">Glycine--tRNA ligase</fullName>
    </submittedName>
</protein>
<name>A0A1F7HKG1_9BACT</name>
<dbReference type="PANTHER" id="PTHR10745">
    <property type="entry name" value="GLYCYL-TRNA SYNTHETASE/DNA POLYMERASE SUBUNIT GAMMA-2"/>
    <property type="match status" value="1"/>
</dbReference>
<dbReference type="PANTHER" id="PTHR10745:SF8">
    <property type="entry name" value="DNA POLYMERASE SUBUNIT GAMMA-2, MITOCHONDRIAL"/>
    <property type="match status" value="1"/>
</dbReference>
<dbReference type="EMBL" id="MFZT01000010">
    <property type="protein sequence ID" value="OGK31698.1"/>
    <property type="molecule type" value="Genomic_DNA"/>
</dbReference>
<dbReference type="Proteomes" id="UP000178098">
    <property type="component" value="Unassembled WGS sequence"/>
</dbReference>
<dbReference type="InterPro" id="IPR027031">
    <property type="entry name" value="Gly-tRNA_synthase/POLG2"/>
</dbReference>
<dbReference type="GO" id="GO:0005737">
    <property type="term" value="C:cytoplasm"/>
    <property type="evidence" value="ECO:0007669"/>
    <property type="project" value="TreeGrafter"/>
</dbReference>
<dbReference type="Gene3D" id="3.30.930.10">
    <property type="entry name" value="Bira Bifunctional Protein, Domain 2"/>
    <property type="match status" value="1"/>
</dbReference>
<dbReference type="InterPro" id="IPR002314">
    <property type="entry name" value="aa-tRNA-synt_IIb"/>
</dbReference>
<dbReference type="SUPFAM" id="SSF52954">
    <property type="entry name" value="Class II aaRS ABD-related"/>
    <property type="match status" value="1"/>
</dbReference>
<dbReference type="InterPro" id="IPR036621">
    <property type="entry name" value="Anticodon-bd_dom_sf"/>
</dbReference>
<dbReference type="NCBIfam" id="NF003211">
    <property type="entry name" value="PRK04173.1"/>
    <property type="match status" value="1"/>
</dbReference>
<evidence type="ECO:0000256" key="3">
    <source>
        <dbReference type="ARBA" id="ARBA00022741"/>
    </source>
</evidence>
<dbReference type="PROSITE" id="PS50862">
    <property type="entry name" value="AA_TRNA_LIGASE_II"/>
    <property type="match status" value="1"/>
</dbReference>
<dbReference type="GO" id="GO:0004820">
    <property type="term" value="F:glycine-tRNA ligase activity"/>
    <property type="evidence" value="ECO:0007669"/>
    <property type="project" value="UniProtKB-ARBA"/>
</dbReference>
<dbReference type="GO" id="GO:0005524">
    <property type="term" value="F:ATP binding"/>
    <property type="evidence" value="ECO:0007669"/>
    <property type="project" value="UniProtKB-KW"/>
</dbReference>
<evidence type="ECO:0000313" key="9">
    <source>
        <dbReference type="Proteomes" id="UP000178098"/>
    </source>
</evidence>
<dbReference type="FunFam" id="3.40.50.800:FF:000002">
    <property type="entry name" value="Glycine--tRNA ligase"/>
    <property type="match status" value="1"/>
</dbReference>
<keyword evidence="2 8" id="KW-0436">Ligase</keyword>
<proteinExistence type="predicted"/>
<feature type="non-terminal residue" evidence="8">
    <location>
        <position position="1"/>
    </location>
</feature>